<protein>
    <submittedName>
        <fullName evidence="11">Na+ dependent nucleoside transporter</fullName>
    </submittedName>
</protein>
<feature type="transmembrane region" description="Helical" evidence="7">
    <location>
        <begin position="41"/>
        <end position="66"/>
    </location>
</feature>
<dbReference type="Pfam" id="PF01773">
    <property type="entry name" value="Nucleos_tra2_N"/>
    <property type="match status" value="1"/>
</dbReference>
<dbReference type="GO" id="GO:0015293">
    <property type="term" value="F:symporter activity"/>
    <property type="evidence" value="ECO:0007669"/>
    <property type="project" value="TreeGrafter"/>
</dbReference>
<evidence type="ECO:0000256" key="7">
    <source>
        <dbReference type="SAM" id="Phobius"/>
    </source>
</evidence>
<dbReference type="EMBL" id="QSEF01000003">
    <property type="protein sequence ID" value="RGZ50710.1"/>
    <property type="molecule type" value="Genomic_DNA"/>
</dbReference>
<dbReference type="GO" id="GO:0005337">
    <property type="term" value="F:nucleoside transmembrane transporter activity"/>
    <property type="evidence" value="ECO:0007669"/>
    <property type="project" value="InterPro"/>
</dbReference>
<evidence type="ECO:0000256" key="3">
    <source>
        <dbReference type="ARBA" id="ARBA00022475"/>
    </source>
</evidence>
<keyword evidence="3" id="KW-1003">Cell membrane</keyword>
<dbReference type="Proteomes" id="UP000285173">
    <property type="component" value="Unassembled WGS sequence"/>
</dbReference>
<comment type="caution">
    <text evidence="11">The sequence shown here is derived from an EMBL/GenBank/DDBJ whole genome shotgun (WGS) entry which is preliminary data.</text>
</comment>
<proteinExistence type="inferred from homology"/>
<evidence type="ECO:0000259" key="9">
    <source>
        <dbReference type="Pfam" id="PF07662"/>
    </source>
</evidence>
<dbReference type="InterPro" id="IPR008276">
    <property type="entry name" value="C_nuclsd_transpt"/>
</dbReference>
<dbReference type="PANTHER" id="PTHR10590">
    <property type="entry name" value="SODIUM/NUCLEOSIDE COTRANSPORTER"/>
    <property type="match status" value="1"/>
</dbReference>
<evidence type="ECO:0000313" key="11">
    <source>
        <dbReference type="EMBL" id="RGZ50710.1"/>
    </source>
</evidence>
<comment type="subcellular location">
    <subcellularLocation>
        <location evidence="1">Cell membrane</location>
        <topology evidence="1">Multi-pass membrane protein</topology>
    </subcellularLocation>
</comment>
<feature type="transmembrane region" description="Helical" evidence="7">
    <location>
        <begin position="99"/>
        <end position="121"/>
    </location>
</feature>
<accession>A0A3R5ZQ94</accession>
<feature type="transmembrane region" description="Helical" evidence="7">
    <location>
        <begin position="12"/>
        <end position="29"/>
    </location>
</feature>
<dbReference type="EMBL" id="QRKC01000007">
    <property type="protein sequence ID" value="RHH75739.1"/>
    <property type="molecule type" value="Genomic_DNA"/>
</dbReference>
<dbReference type="InterPro" id="IPR011642">
    <property type="entry name" value="Gate_dom"/>
</dbReference>
<keyword evidence="5 7" id="KW-1133">Transmembrane helix</keyword>
<evidence type="ECO:0000259" key="8">
    <source>
        <dbReference type="Pfam" id="PF01773"/>
    </source>
</evidence>
<feature type="domain" description="Concentrative nucleoside transporter N-terminal" evidence="8">
    <location>
        <begin position="18"/>
        <end position="91"/>
    </location>
</feature>
<gene>
    <name evidence="12" type="ORF">DW191_14730</name>
    <name evidence="11" type="ORF">DW986_02480</name>
</gene>
<reference evidence="13 14" key="1">
    <citation type="submission" date="2018-08" db="EMBL/GenBank/DDBJ databases">
        <title>A genome reference for cultivated species of the human gut microbiota.</title>
        <authorList>
            <person name="Zou Y."/>
            <person name="Xue W."/>
            <person name="Luo G."/>
        </authorList>
    </citation>
    <scope>NUCLEOTIDE SEQUENCE [LARGE SCALE GENOMIC DNA]</scope>
    <source>
        <strain evidence="12 13">AM16-50</strain>
        <strain evidence="11 14">AM50-15</strain>
    </source>
</reference>
<dbReference type="InterPro" id="IPR011657">
    <property type="entry name" value="CNT_C_dom"/>
</dbReference>
<evidence type="ECO:0000256" key="5">
    <source>
        <dbReference type="ARBA" id="ARBA00022989"/>
    </source>
</evidence>
<dbReference type="GO" id="GO:0005886">
    <property type="term" value="C:plasma membrane"/>
    <property type="evidence" value="ECO:0007669"/>
    <property type="project" value="UniProtKB-SubCell"/>
</dbReference>
<evidence type="ECO:0000313" key="12">
    <source>
        <dbReference type="EMBL" id="RHH75739.1"/>
    </source>
</evidence>
<feature type="domain" description="Concentrative nucleoside transporter C-terminal" evidence="9">
    <location>
        <begin position="213"/>
        <end position="434"/>
    </location>
</feature>
<sequence>MIEQQLGFSLESFLRGIVGISTVLGVAYLMSYDRKQVDWKLVGGGLLMQFVFALAVLYVPVVGIALEWVGKAFIKLMDFTQSGVAFLLGPLVTKSEGFIFLLNSLPVVIFFSALVSLFYYWGIIQRVVGGFSWLLRRFMNISGAEGLVASGNVFLGMTESPVLIKNYLPAMNRSEIFLVMVSGMGTIAGTVMGTYIGMLAGGDPVSRVLFAKHLLSASLMAAPGSIVLAKILCPQTEKVDDRLVKMEKVGLHSTVLDALAAGTSTGVRLMVNIAAMLLVFIAMVALANYILEGVIGRYTGLNDWIVSITGGKAQGLTFQFILGVILSPFMWLIGVPYQDVMLVGSLLGQKTILNEFVAYFQLQEWKDAGLFLYQKSILMSTYILCGFANISSIGILLGGMGVLAPEKRELITRFGFPAMIAGALVSVLSATIIGMMLIVN</sequence>
<feature type="transmembrane region" description="Helical" evidence="7">
    <location>
        <begin position="416"/>
        <end position="439"/>
    </location>
</feature>
<feature type="transmembrane region" description="Helical" evidence="7">
    <location>
        <begin position="381"/>
        <end position="404"/>
    </location>
</feature>
<keyword evidence="4 7" id="KW-0812">Transmembrane</keyword>
<feature type="transmembrane region" description="Helical" evidence="7">
    <location>
        <begin position="210"/>
        <end position="229"/>
    </location>
</feature>
<feature type="transmembrane region" description="Helical" evidence="7">
    <location>
        <begin position="316"/>
        <end position="337"/>
    </location>
</feature>
<evidence type="ECO:0000256" key="4">
    <source>
        <dbReference type="ARBA" id="ARBA00022692"/>
    </source>
</evidence>
<name>A0A3R5ZQ94_9BACT</name>
<evidence type="ECO:0000256" key="1">
    <source>
        <dbReference type="ARBA" id="ARBA00004651"/>
    </source>
</evidence>
<feature type="domain" description="Nucleoside transporter/FeoB GTPase Gate" evidence="10">
    <location>
        <begin position="102"/>
        <end position="200"/>
    </location>
</feature>
<dbReference type="RefSeq" id="WP_122202602.1">
    <property type="nucleotide sequence ID" value="NZ_QRKC01000007.1"/>
</dbReference>
<organism evidence="11 14">
    <name type="scientific">Parabacteroides merdae</name>
    <dbReference type="NCBI Taxonomy" id="46503"/>
    <lineage>
        <taxon>Bacteria</taxon>
        <taxon>Pseudomonadati</taxon>
        <taxon>Bacteroidota</taxon>
        <taxon>Bacteroidia</taxon>
        <taxon>Bacteroidales</taxon>
        <taxon>Tannerellaceae</taxon>
        <taxon>Parabacteroides</taxon>
    </lineage>
</organism>
<dbReference type="InterPro" id="IPR002668">
    <property type="entry name" value="CNT_N_dom"/>
</dbReference>
<evidence type="ECO:0000256" key="6">
    <source>
        <dbReference type="ARBA" id="ARBA00023136"/>
    </source>
</evidence>
<keyword evidence="6 7" id="KW-0472">Membrane</keyword>
<evidence type="ECO:0000256" key="2">
    <source>
        <dbReference type="ARBA" id="ARBA00009033"/>
    </source>
</evidence>
<dbReference type="PANTHER" id="PTHR10590:SF4">
    <property type="entry name" value="SOLUTE CARRIER FAMILY 28 MEMBER 3"/>
    <property type="match status" value="1"/>
</dbReference>
<evidence type="ECO:0000313" key="13">
    <source>
        <dbReference type="Proteomes" id="UP000283732"/>
    </source>
</evidence>
<dbReference type="AlphaFoldDB" id="A0A3R5ZQ94"/>
<evidence type="ECO:0000313" key="14">
    <source>
        <dbReference type="Proteomes" id="UP000285173"/>
    </source>
</evidence>
<evidence type="ECO:0000259" key="10">
    <source>
        <dbReference type="Pfam" id="PF07670"/>
    </source>
</evidence>
<dbReference type="Pfam" id="PF07662">
    <property type="entry name" value="Nucleos_tra2_C"/>
    <property type="match status" value="1"/>
</dbReference>
<dbReference type="Pfam" id="PF07670">
    <property type="entry name" value="Gate"/>
    <property type="match status" value="1"/>
</dbReference>
<dbReference type="Proteomes" id="UP000283732">
    <property type="component" value="Unassembled WGS sequence"/>
</dbReference>
<feature type="transmembrane region" description="Helical" evidence="7">
    <location>
        <begin position="141"/>
        <end position="164"/>
    </location>
</feature>
<feature type="transmembrane region" description="Helical" evidence="7">
    <location>
        <begin position="273"/>
        <end position="295"/>
    </location>
</feature>
<feature type="transmembrane region" description="Helical" evidence="7">
    <location>
        <begin position="176"/>
        <end position="198"/>
    </location>
</feature>
<comment type="similarity">
    <text evidence="2">Belongs to the concentrative nucleoside transporter (CNT) (TC 2.A.41) family.</text>
</comment>